<protein>
    <submittedName>
        <fullName evidence="1">Uncharacterized protein</fullName>
    </submittedName>
</protein>
<evidence type="ECO:0000313" key="2">
    <source>
        <dbReference type="Proteomes" id="UP001168096"/>
    </source>
</evidence>
<dbReference type="EMBL" id="JASNRB020000013">
    <property type="protein sequence ID" value="MFJ1470250.1"/>
    <property type="molecule type" value="Genomic_DNA"/>
</dbReference>
<accession>A0ACC7MFG2</accession>
<sequence>MLFFDEIGQRMAESLTAGETVFLFGQGTLKVVKKRGASADMRIRFRPTTRSEKASTVAIEGLPGIAAGVIGDVVPINSFSAGERALQAGRACTAEGPGGKLVVYRDDIGQYRCVLMTAGAAPDEAIVPTKKAARDWLRHGFTLTRG</sequence>
<gene>
    <name evidence="1" type="ORF">QPK29_021260</name>
</gene>
<reference evidence="1" key="1">
    <citation type="submission" date="2024-11" db="EMBL/GenBank/DDBJ databases">
        <title>Description of Massilia orientalis sp. nov., isolated from rhizosphere soil of Ageratina adenophora.</title>
        <authorList>
            <person name="Wang Y."/>
        </authorList>
    </citation>
    <scope>NUCLEOTIDE SEQUENCE</scope>
    <source>
        <strain evidence="1">YIM B02787</strain>
    </source>
</reference>
<name>A0ACC7MFG2_9BURK</name>
<comment type="caution">
    <text evidence="1">The sequence shown here is derived from an EMBL/GenBank/DDBJ whole genome shotgun (WGS) entry which is preliminary data.</text>
</comment>
<keyword evidence="2" id="KW-1185">Reference proteome</keyword>
<proteinExistence type="predicted"/>
<organism evidence="1 2">
    <name type="scientific">Massilia orientalis</name>
    <dbReference type="NCBI Taxonomy" id="3050128"/>
    <lineage>
        <taxon>Bacteria</taxon>
        <taxon>Pseudomonadati</taxon>
        <taxon>Pseudomonadota</taxon>
        <taxon>Betaproteobacteria</taxon>
        <taxon>Burkholderiales</taxon>
        <taxon>Oxalobacteraceae</taxon>
        <taxon>Telluria group</taxon>
        <taxon>Massilia</taxon>
    </lineage>
</organism>
<dbReference type="Proteomes" id="UP001168096">
    <property type="component" value="Unassembled WGS sequence"/>
</dbReference>
<evidence type="ECO:0000313" key="1">
    <source>
        <dbReference type="EMBL" id="MFJ1470250.1"/>
    </source>
</evidence>